<evidence type="ECO:0000313" key="1">
    <source>
        <dbReference type="EMBL" id="RHN80140.1"/>
    </source>
</evidence>
<accession>A0A396JPB8</accession>
<protein>
    <submittedName>
        <fullName evidence="1">Uncharacterized protein</fullName>
    </submittedName>
</protein>
<reference evidence="1" key="1">
    <citation type="journal article" date="2018" name="Nat. Plants">
        <title>Whole-genome landscape of Medicago truncatula symbiotic genes.</title>
        <authorList>
            <person name="Pecrix Y."/>
            <person name="Gamas P."/>
            <person name="Carrere S."/>
        </authorList>
    </citation>
    <scope>NUCLEOTIDE SEQUENCE</scope>
    <source>
        <tissue evidence="1">Leaves</tissue>
    </source>
</reference>
<proteinExistence type="predicted"/>
<gene>
    <name evidence="1" type="ORF">MtrunA17_Chr1g0185021</name>
</gene>
<name>A0A396JPB8_MEDTR</name>
<dbReference type="Gramene" id="rna4027">
    <property type="protein sequence ID" value="RHN80140.1"/>
    <property type="gene ID" value="gene4027"/>
</dbReference>
<dbReference type="Proteomes" id="UP000265566">
    <property type="component" value="Chromosome 1"/>
</dbReference>
<sequence length="45" mass="5179">MPRVLFGIGTCDNPTQRRDLGSICCQREYSCLACYFQVTFEVEDL</sequence>
<organism evidence="1">
    <name type="scientific">Medicago truncatula</name>
    <name type="common">Barrel medic</name>
    <name type="synonym">Medicago tribuloides</name>
    <dbReference type="NCBI Taxonomy" id="3880"/>
    <lineage>
        <taxon>Eukaryota</taxon>
        <taxon>Viridiplantae</taxon>
        <taxon>Streptophyta</taxon>
        <taxon>Embryophyta</taxon>
        <taxon>Tracheophyta</taxon>
        <taxon>Spermatophyta</taxon>
        <taxon>Magnoliopsida</taxon>
        <taxon>eudicotyledons</taxon>
        <taxon>Gunneridae</taxon>
        <taxon>Pentapetalae</taxon>
        <taxon>rosids</taxon>
        <taxon>fabids</taxon>
        <taxon>Fabales</taxon>
        <taxon>Fabaceae</taxon>
        <taxon>Papilionoideae</taxon>
        <taxon>50 kb inversion clade</taxon>
        <taxon>NPAAA clade</taxon>
        <taxon>Hologalegina</taxon>
        <taxon>IRL clade</taxon>
        <taxon>Trifolieae</taxon>
        <taxon>Medicago</taxon>
    </lineage>
</organism>
<dbReference type="EMBL" id="PSQE01000001">
    <property type="protein sequence ID" value="RHN80140.1"/>
    <property type="molecule type" value="Genomic_DNA"/>
</dbReference>
<dbReference type="AlphaFoldDB" id="A0A396JPB8"/>
<comment type="caution">
    <text evidence="1">The sequence shown here is derived from an EMBL/GenBank/DDBJ whole genome shotgun (WGS) entry which is preliminary data.</text>
</comment>